<dbReference type="PANTHER" id="PTHR34997">
    <property type="entry name" value="AM15"/>
    <property type="match status" value="1"/>
</dbReference>
<feature type="signal peptide" evidence="3">
    <location>
        <begin position="1"/>
        <end position="29"/>
    </location>
</feature>
<dbReference type="CDD" id="cd00118">
    <property type="entry name" value="LysM"/>
    <property type="match status" value="1"/>
</dbReference>
<dbReference type="Proteomes" id="UP000275078">
    <property type="component" value="Unassembled WGS sequence"/>
</dbReference>
<proteinExistence type="predicted"/>
<keyword evidence="2" id="KW-0843">Virulence</keyword>
<dbReference type="InterPro" id="IPR018392">
    <property type="entry name" value="LysM"/>
</dbReference>
<keyword evidence="1" id="KW-0147">Chitin-binding</keyword>
<feature type="domain" description="LysM" evidence="4">
    <location>
        <begin position="223"/>
        <end position="271"/>
    </location>
</feature>
<evidence type="ECO:0000259" key="4">
    <source>
        <dbReference type="PROSITE" id="PS51782"/>
    </source>
</evidence>
<feature type="chain" id="PRO_5018276198" description="LysM domain-containing protein" evidence="3">
    <location>
        <begin position="30"/>
        <end position="276"/>
    </location>
</feature>
<accession>A0A3N4I5T8</accession>
<evidence type="ECO:0000313" key="6">
    <source>
        <dbReference type="Proteomes" id="UP000275078"/>
    </source>
</evidence>
<dbReference type="Gene3D" id="3.10.350.10">
    <property type="entry name" value="LysM domain"/>
    <property type="match status" value="1"/>
</dbReference>
<keyword evidence="6" id="KW-1185">Reference proteome</keyword>
<dbReference type="GO" id="GO:0008061">
    <property type="term" value="F:chitin binding"/>
    <property type="evidence" value="ECO:0007669"/>
    <property type="project" value="UniProtKB-KW"/>
</dbReference>
<dbReference type="PROSITE" id="PS51782">
    <property type="entry name" value="LYSM"/>
    <property type="match status" value="1"/>
</dbReference>
<evidence type="ECO:0000256" key="3">
    <source>
        <dbReference type="SAM" id="SignalP"/>
    </source>
</evidence>
<evidence type="ECO:0000256" key="2">
    <source>
        <dbReference type="ARBA" id="ARBA00023026"/>
    </source>
</evidence>
<reference evidence="5 6" key="1">
    <citation type="journal article" date="2018" name="Nat. Ecol. Evol.">
        <title>Pezizomycetes genomes reveal the molecular basis of ectomycorrhizal truffle lifestyle.</title>
        <authorList>
            <person name="Murat C."/>
            <person name="Payen T."/>
            <person name="Noel B."/>
            <person name="Kuo A."/>
            <person name="Morin E."/>
            <person name="Chen J."/>
            <person name="Kohler A."/>
            <person name="Krizsan K."/>
            <person name="Balestrini R."/>
            <person name="Da Silva C."/>
            <person name="Montanini B."/>
            <person name="Hainaut M."/>
            <person name="Levati E."/>
            <person name="Barry K.W."/>
            <person name="Belfiori B."/>
            <person name="Cichocki N."/>
            <person name="Clum A."/>
            <person name="Dockter R.B."/>
            <person name="Fauchery L."/>
            <person name="Guy J."/>
            <person name="Iotti M."/>
            <person name="Le Tacon F."/>
            <person name="Lindquist E.A."/>
            <person name="Lipzen A."/>
            <person name="Malagnac F."/>
            <person name="Mello A."/>
            <person name="Molinier V."/>
            <person name="Miyauchi S."/>
            <person name="Poulain J."/>
            <person name="Riccioni C."/>
            <person name="Rubini A."/>
            <person name="Sitrit Y."/>
            <person name="Splivallo R."/>
            <person name="Traeger S."/>
            <person name="Wang M."/>
            <person name="Zifcakova L."/>
            <person name="Wipf D."/>
            <person name="Zambonelli A."/>
            <person name="Paolocci F."/>
            <person name="Nowrousian M."/>
            <person name="Ottonello S."/>
            <person name="Baldrian P."/>
            <person name="Spatafora J.W."/>
            <person name="Henrissat B."/>
            <person name="Nagy L.G."/>
            <person name="Aury J.M."/>
            <person name="Wincker P."/>
            <person name="Grigoriev I.V."/>
            <person name="Bonfante P."/>
            <person name="Martin F.M."/>
        </authorList>
    </citation>
    <scope>NUCLEOTIDE SEQUENCE [LARGE SCALE GENOMIC DNA]</scope>
    <source>
        <strain evidence="5 6">RN42</strain>
    </source>
</reference>
<dbReference type="AlphaFoldDB" id="A0A3N4I5T8"/>
<protein>
    <recommendedName>
        <fullName evidence="4">LysM domain-containing protein</fullName>
    </recommendedName>
</protein>
<evidence type="ECO:0000313" key="5">
    <source>
        <dbReference type="EMBL" id="RPA81443.1"/>
    </source>
</evidence>
<evidence type="ECO:0000256" key="1">
    <source>
        <dbReference type="ARBA" id="ARBA00022669"/>
    </source>
</evidence>
<dbReference type="InterPro" id="IPR036779">
    <property type="entry name" value="LysM_dom_sf"/>
</dbReference>
<dbReference type="OrthoDB" id="2281372at2759"/>
<name>A0A3N4I5T8_ASCIM</name>
<dbReference type="PANTHER" id="PTHR34997:SF1">
    <property type="entry name" value="PEPTIDOGLYCAN-BINDING LYSIN DOMAIN"/>
    <property type="match status" value="1"/>
</dbReference>
<dbReference type="SUPFAM" id="SSF54106">
    <property type="entry name" value="LysM domain"/>
    <property type="match status" value="1"/>
</dbReference>
<dbReference type="STRING" id="1160509.A0A3N4I5T8"/>
<keyword evidence="3" id="KW-0732">Signal</keyword>
<gene>
    <name evidence="5" type="ORF">BJ508DRAFT_414701</name>
</gene>
<sequence length="276" mass="30207">MKFSSITDTPTSSLFVALSLLLQALPTTALTLPPYVLGSNDNPKLSDNTCAYVQTLHKRSTPHKPTKRAYTAGWGTYSRTSLYTSRFGAVFPEWRCFPDNIVYERTITSWPGGNRSLFGSTSPLQICSTKVVACTGANQNDPDDQELHESCPANDDELINKLVEQGKSWEPPLSREEVVCGLDYLNRENAPAVYGKPVSASLSVIMTPPPGPTQGGVYGGCQKWVVAKKDDSCYWIAENNGVGLGRFYERNPAVQEGGECRQLWIGYAYCVGGPGY</sequence>
<dbReference type="InterPro" id="IPR052210">
    <property type="entry name" value="LysM1-like"/>
</dbReference>
<organism evidence="5 6">
    <name type="scientific">Ascobolus immersus RN42</name>
    <dbReference type="NCBI Taxonomy" id="1160509"/>
    <lineage>
        <taxon>Eukaryota</taxon>
        <taxon>Fungi</taxon>
        <taxon>Dikarya</taxon>
        <taxon>Ascomycota</taxon>
        <taxon>Pezizomycotina</taxon>
        <taxon>Pezizomycetes</taxon>
        <taxon>Pezizales</taxon>
        <taxon>Ascobolaceae</taxon>
        <taxon>Ascobolus</taxon>
    </lineage>
</organism>
<dbReference type="EMBL" id="ML119679">
    <property type="protein sequence ID" value="RPA81443.1"/>
    <property type="molecule type" value="Genomic_DNA"/>
</dbReference>